<dbReference type="GO" id="GO:0008380">
    <property type="term" value="P:RNA splicing"/>
    <property type="evidence" value="ECO:0007669"/>
    <property type="project" value="UniProtKB-KW"/>
</dbReference>
<dbReference type="PANTHER" id="PTHR17204">
    <property type="entry name" value="PRE-MRNA PROCESSING PROTEIN PRP39-RELATED"/>
    <property type="match status" value="1"/>
</dbReference>
<dbReference type="Pfam" id="PF00076">
    <property type="entry name" value="RRM_1"/>
    <property type="match status" value="2"/>
</dbReference>
<dbReference type="SMART" id="SM00360">
    <property type="entry name" value="RRM"/>
    <property type="match status" value="2"/>
</dbReference>
<keyword evidence="7" id="KW-1185">Reference proteome</keyword>
<organism evidence="7 8">
    <name type="scientific">Dermatophagoides pteronyssinus</name>
    <name type="common">European house dust mite</name>
    <dbReference type="NCBI Taxonomy" id="6956"/>
    <lineage>
        <taxon>Eukaryota</taxon>
        <taxon>Metazoa</taxon>
        <taxon>Ecdysozoa</taxon>
        <taxon>Arthropoda</taxon>
        <taxon>Chelicerata</taxon>
        <taxon>Arachnida</taxon>
        <taxon>Acari</taxon>
        <taxon>Acariformes</taxon>
        <taxon>Sarcoptiformes</taxon>
        <taxon>Astigmata</taxon>
        <taxon>Psoroptidia</taxon>
        <taxon>Analgoidea</taxon>
        <taxon>Pyroglyphidae</taxon>
        <taxon>Dermatophagoidinae</taxon>
        <taxon>Dermatophagoides</taxon>
    </lineage>
</organism>
<evidence type="ECO:0000256" key="2">
    <source>
        <dbReference type="ARBA" id="ARBA00022664"/>
    </source>
</evidence>
<name>A0A6P6Y012_DERPT</name>
<keyword evidence="4" id="KW-0694">RNA-binding</keyword>
<dbReference type="Proteomes" id="UP000515146">
    <property type="component" value="Unplaced"/>
</dbReference>
<dbReference type="InterPro" id="IPR003107">
    <property type="entry name" value="HAT"/>
</dbReference>
<reference evidence="8" key="1">
    <citation type="submission" date="2025-08" db="UniProtKB">
        <authorList>
            <consortium name="RefSeq"/>
        </authorList>
    </citation>
    <scope>IDENTIFICATION</scope>
    <source>
        <strain evidence="8">Airmid</strain>
    </source>
</reference>
<dbReference type="InterPro" id="IPR011990">
    <property type="entry name" value="TPR-like_helical_dom_sf"/>
</dbReference>
<dbReference type="InParanoid" id="A0A6P6Y012"/>
<keyword evidence="5" id="KW-0508">mRNA splicing</keyword>
<dbReference type="InterPro" id="IPR000504">
    <property type="entry name" value="RRM_dom"/>
</dbReference>
<keyword evidence="2" id="KW-0507">mRNA processing</keyword>
<keyword evidence="6" id="KW-0539">Nucleus</keyword>
<dbReference type="Pfam" id="PF05843">
    <property type="entry name" value="Suf"/>
    <property type="match status" value="1"/>
</dbReference>
<protein>
    <submittedName>
        <fullName evidence="8">Squamous cell carcinoma antigen recognized by T-cells 3-like</fullName>
    </submittedName>
</protein>
<dbReference type="GO" id="GO:0005634">
    <property type="term" value="C:nucleus"/>
    <property type="evidence" value="ECO:0007669"/>
    <property type="project" value="UniProtKB-SubCell"/>
</dbReference>
<dbReference type="CDD" id="cd12391">
    <property type="entry name" value="RRM1_SART3"/>
    <property type="match status" value="1"/>
</dbReference>
<dbReference type="OMA" id="LWARYIL"/>
<gene>
    <name evidence="8" type="primary">LOC113791964</name>
</gene>
<dbReference type="KEGG" id="dpte:113791964"/>
<accession>A0A6P6Y012</accession>
<dbReference type="RefSeq" id="XP_027197619.1">
    <property type="nucleotide sequence ID" value="XM_027341818.1"/>
</dbReference>
<evidence type="ECO:0000313" key="7">
    <source>
        <dbReference type="Proteomes" id="UP000515146"/>
    </source>
</evidence>
<evidence type="ECO:0000313" key="8">
    <source>
        <dbReference type="RefSeq" id="XP_027197619.1"/>
    </source>
</evidence>
<dbReference type="PROSITE" id="PS50102">
    <property type="entry name" value="RRM"/>
    <property type="match status" value="2"/>
</dbReference>
<dbReference type="AlphaFoldDB" id="A0A6P6Y012"/>
<dbReference type="FunCoup" id="A0A6P6Y012">
    <property type="interactions" value="1041"/>
</dbReference>
<dbReference type="Gene3D" id="3.30.70.330">
    <property type="match status" value="2"/>
</dbReference>
<evidence type="ECO:0000256" key="5">
    <source>
        <dbReference type="ARBA" id="ARBA00023187"/>
    </source>
</evidence>
<dbReference type="SMART" id="SM00386">
    <property type="entry name" value="HAT"/>
    <property type="match status" value="10"/>
</dbReference>
<evidence type="ECO:0000256" key="3">
    <source>
        <dbReference type="ARBA" id="ARBA00022737"/>
    </source>
</evidence>
<proteinExistence type="predicted"/>
<dbReference type="OrthoDB" id="360390at2759"/>
<dbReference type="SUPFAM" id="SSF48452">
    <property type="entry name" value="TPR-like"/>
    <property type="match status" value="1"/>
</dbReference>
<dbReference type="PANTHER" id="PTHR17204:SF25">
    <property type="entry name" value="RRM DOMAIN-CONTAINING PROTEIN"/>
    <property type="match status" value="1"/>
</dbReference>
<evidence type="ECO:0000256" key="4">
    <source>
        <dbReference type="ARBA" id="ARBA00022884"/>
    </source>
</evidence>
<dbReference type="InterPro" id="IPR034217">
    <property type="entry name" value="SART3_RRM1"/>
</dbReference>
<dbReference type="GO" id="GO:0006397">
    <property type="term" value="P:mRNA processing"/>
    <property type="evidence" value="ECO:0007669"/>
    <property type="project" value="UniProtKB-KW"/>
</dbReference>
<dbReference type="InterPro" id="IPR012677">
    <property type="entry name" value="Nucleotide-bd_a/b_plait_sf"/>
</dbReference>
<comment type="subcellular location">
    <subcellularLocation>
        <location evidence="1">Nucleus</location>
    </subcellularLocation>
</comment>
<dbReference type="InterPro" id="IPR035979">
    <property type="entry name" value="RBD_domain_sf"/>
</dbReference>
<evidence type="ECO:0000256" key="1">
    <source>
        <dbReference type="ARBA" id="ARBA00004123"/>
    </source>
</evidence>
<dbReference type="GO" id="GO:0003723">
    <property type="term" value="F:RNA binding"/>
    <property type="evidence" value="ECO:0007669"/>
    <property type="project" value="UniProtKB-UniRule"/>
</dbReference>
<keyword evidence="3" id="KW-0677">Repeat</keyword>
<dbReference type="InterPro" id="IPR008847">
    <property type="entry name" value="Suf"/>
</dbReference>
<dbReference type="Gene3D" id="1.25.40.10">
    <property type="entry name" value="Tetratricopeptide repeat domain"/>
    <property type="match status" value="2"/>
</dbReference>
<sequence>MDFTKLDDDDDDISNSGDNDSKECNDFEDEEMSDDPDDSEEDDSDADDEAFIVAEINKLQDELSHNPYDYDKHVKLIEAIRLISVDRENGQLDCLRSAREKMNKVFPLSPKLWKEWIQDEISVSNTPEQCKNVIDLYRRAVSDYIDFDLWKDFVNYAIEQKNLIGIDSIREILDKALAQAGLHVKRGSSIWTLYRNFEMSILEDNDGLEEQKRQELLQKQMHRIYELYCRQISLPLNGIEEVYLEFLQWLNEVEKSFKINLKQNDFSKIETKYNKALKKYKLLENYENKLQNSDSPHYQEYVEYLEFVKSNDDDLARTQCLYERAITDNCLQIDLWLDYLTYCNSKFVVEEIILPIYERATRNCYWDGNIWILYLEAAERVGLQKSSKDLQSQLSLILERALKSVSFEYYLNLWITYLCFLRRLTNKIGWNDYEAVENLRSSLRSAIDQLESYKDADYCYQIYNLYADIEAHFLKNLTNGRTIWNEFLDKSSSLKHQAETWLDYGQFELRNGDIEHVRQVSLKGLNICKDVPEKIGEWLLKVERTYGDDISVFQQSKIKYEKIIKKINEKRSRQQNESQKHVKCDVTTSKRKADNNLVKDEHSINKKKKISQKTEESIRHGVTVQTDESKRDETIFISNLDFNVDEEELRKIFSQFGEVRDVRLVLNYKGLSKGYAYIEFNHINSVQKALKHDRMLIRQRPVFITEMDKRKSFQYGRNKEDNKLFIKNIPLEITEEEFLDKVFSEYRDSIISARLVTRRDGRSRGIAYIDMKDAESAAKAVQEKNEFELCGRNLIVAISDPTKSFISDSKDLNQKHIVKPSSNEEFRKPGPTSMVPHSLLRTRSSKVKLQIGNEHQPPQSSSSALSQNQEAVSKSGLNNDQFRSMFLK</sequence>
<dbReference type="SUPFAM" id="SSF54928">
    <property type="entry name" value="RNA-binding domain, RBD"/>
    <property type="match status" value="2"/>
</dbReference>
<evidence type="ECO:0000256" key="6">
    <source>
        <dbReference type="ARBA" id="ARBA00023242"/>
    </source>
</evidence>